<dbReference type="AlphaFoldDB" id="A0A9W2V0C0"/>
<keyword evidence="1" id="KW-1185">Reference proteome</keyword>
<accession>A0A9W2V0C0</accession>
<protein>
    <submittedName>
        <fullName evidence="2">Uncharacterized protein LOC128775282</fullName>
    </submittedName>
</protein>
<organism evidence="1 2">
    <name type="scientific">Panthera pardus</name>
    <name type="common">Leopard</name>
    <name type="synonym">Felis pardus</name>
    <dbReference type="NCBI Taxonomy" id="9691"/>
    <lineage>
        <taxon>Eukaryota</taxon>
        <taxon>Metazoa</taxon>
        <taxon>Chordata</taxon>
        <taxon>Craniata</taxon>
        <taxon>Vertebrata</taxon>
        <taxon>Euteleostomi</taxon>
        <taxon>Mammalia</taxon>
        <taxon>Eutheria</taxon>
        <taxon>Laurasiatheria</taxon>
        <taxon>Carnivora</taxon>
        <taxon>Feliformia</taxon>
        <taxon>Felidae</taxon>
        <taxon>Pantherinae</taxon>
        <taxon>Panthera</taxon>
    </lineage>
</organism>
<dbReference type="Proteomes" id="UP001165780">
    <property type="component" value="Unplaced"/>
</dbReference>
<sequence>MRPLTSLYISLGCVRFSRGRFPGVELLSRNFKSFIVIDVVTQLSQTSITICSSSNNAGDSPWLFITANKPVPSAVARPPPPRPPHPQFRCPWFLLPEINHPLKADDTSAAGRSEGQRWTNATSLRVCHSRHFVSSRRYFIISHHHKKAVSNLEFVKRCPPFWQFLALKVYVVTQSILAENRHLRSIPEKVKSSCPWKKCHNLRTRLCGQFIFVFSHFIFSSPPLFAGEPLPSHYIPRKEGGLCLQSA</sequence>
<proteinExistence type="predicted"/>
<evidence type="ECO:0000313" key="1">
    <source>
        <dbReference type="Proteomes" id="UP001165780"/>
    </source>
</evidence>
<reference evidence="2" key="1">
    <citation type="submission" date="2025-08" db="UniProtKB">
        <authorList>
            <consortium name="RefSeq"/>
        </authorList>
    </citation>
    <scope>IDENTIFICATION</scope>
    <source>
        <tissue evidence="2">Whole blood</tissue>
    </source>
</reference>
<evidence type="ECO:0000313" key="2">
    <source>
        <dbReference type="RefSeq" id="XP_053752139.1"/>
    </source>
</evidence>
<dbReference type="GeneID" id="128775282"/>
<name>A0A9W2V0C0_PANPR</name>
<gene>
    <name evidence="2" type="primary">LOC128775282</name>
</gene>
<dbReference type="RefSeq" id="XP_053752139.1">
    <property type="nucleotide sequence ID" value="XM_053896164.1"/>
</dbReference>